<sequence length="807" mass="86113">MVNAANIINGILAFLGAGQTTTNKAIPTPTSLAKIPAATQALATTSSAVPVSSALSSIISSAASSASSSAASVAASGSNSASLFSNIAVASETVGVGNVGASVAVAPVATKAVVIDGSTVNTNTSTAVNVTIPLNVTTNIATSVSSTILVIARDNSSAYSVYSGLNGYRIPFQILAVPQTGVPLPPMNSSATAGNFGGIVILSEVSYDYGVNFASALTSDQWAALYAYQVAFGVRMVRLDVYPGASSGTEAQGGCCAAGQEQLISISNGTGFPTAGLNTGATLSTLGLYHYPATITDPSIAWEFARFGASTGYPSPSTAGVINNILGREQMVFFTSFATDWSETSNFLQHAWIHWVTRGLYAGFRRVYFVTQVDDMFLGSNIYYPTNNTFRIRTGDLDLVKSWMATLNTKLNPGSKYFMEIGHNGNGNIEQSSALDTSPAGKLCGKGPVEYDDQVDTPLEFQKPLGTGKSIWVPPSAQYAYTAACTKNDPLLNWWTNAANRDAFAHVSHTFTHEGQNNATFSDINYEISWNQAWLKQVGLDQALRFSAKGLIPPAITGLHNGDALRAWASNGITNCVGDNTRPLLLNSQNEHWPMITNVANNGYDGMQVTPRWATTIYYNCDTANCTVNEWIATSAGQGDIYTLLNNERQSTGRHLMGLRHDGYMFHQANLRAMDVDPITINGVTSKLSLISTWVEVVVQEMVRLVNWPMISLKHDDLSQTFTDRMTADACNMQMSYVTDPLSRTITGVTLTCNSNTCSVPLPITFPASVTDTKGFTTEKIGNDPLTIWVKMTGSPITFTLSAPIPW</sequence>
<comment type="caution">
    <text evidence="4">The sequence shown here is derived from an EMBL/GenBank/DDBJ whole genome shotgun (WGS) entry which is preliminary data.</text>
</comment>
<dbReference type="Pfam" id="PF25115">
    <property type="entry name" value="Agd3_CE"/>
    <property type="match status" value="1"/>
</dbReference>
<dbReference type="InterPro" id="IPR056827">
    <property type="entry name" value="CBM87_Agd3"/>
</dbReference>
<feature type="domain" description="Agd3 deacetylase" evidence="1">
    <location>
        <begin position="370"/>
        <end position="736"/>
    </location>
</feature>
<dbReference type="Pfam" id="PF25116">
    <property type="entry name" value="CBM87_Agd3"/>
    <property type="match status" value="1"/>
</dbReference>
<dbReference type="OrthoDB" id="2113314at2759"/>
<evidence type="ECO:0000259" key="2">
    <source>
        <dbReference type="Pfam" id="PF25116"/>
    </source>
</evidence>
<reference evidence="4 5" key="1">
    <citation type="journal article" date="2018" name="IMA Fungus">
        <title>IMA Genome-F 9: Draft genome sequence of Annulohypoxylon stygium, Aspergillus mulundensis, Berkeleyomyces basicola (syn. Thielaviopsis basicola), Ceratocystis smalleyi, two Cercospora beticola strains, Coleophoma cylindrospora, Fusarium fracticaudum, Phialophora cf. hyalina, and Morchella septimelata.</title>
        <authorList>
            <person name="Wingfield B.D."/>
            <person name="Bills G.F."/>
            <person name="Dong Y."/>
            <person name="Huang W."/>
            <person name="Nel W.J."/>
            <person name="Swalarsk-Parry B.S."/>
            <person name="Vaghefi N."/>
            <person name="Wilken P.M."/>
            <person name="An Z."/>
            <person name="de Beer Z.W."/>
            <person name="De Vos L."/>
            <person name="Chen L."/>
            <person name="Duong T.A."/>
            <person name="Gao Y."/>
            <person name="Hammerbacher A."/>
            <person name="Kikkert J.R."/>
            <person name="Li Y."/>
            <person name="Li H."/>
            <person name="Li K."/>
            <person name="Li Q."/>
            <person name="Liu X."/>
            <person name="Ma X."/>
            <person name="Naidoo K."/>
            <person name="Pethybridge S.J."/>
            <person name="Sun J."/>
            <person name="Steenkamp E.T."/>
            <person name="van der Nest M.A."/>
            <person name="van Wyk S."/>
            <person name="Wingfield M.J."/>
            <person name="Xiong C."/>
            <person name="Yue Q."/>
            <person name="Zhang X."/>
        </authorList>
    </citation>
    <scope>NUCLEOTIDE SEQUENCE [LARGE SCALE GENOMIC DNA]</scope>
    <source>
        <strain evidence="4 5">BP5796</strain>
    </source>
</reference>
<gene>
    <name evidence="4" type="ORF">BP5796_07066</name>
</gene>
<evidence type="ECO:0000313" key="4">
    <source>
        <dbReference type="EMBL" id="RDW73624.1"/>
    </source>
</evidence>
<dbReference type="PANTHER" id="PTHR31002:SF34">
    <property type="entry name" value="CELL WALL PROTEIN CWP1-RELATED"/>
    <property type="match status" value="1"/>
</dbReference>
<keyword evidence="5" id="KW-1185">Reference proteome</keyword>
<protein>
    <recommendedName>
        <fullName evidence="6">Extracellular serine-rich protein</fullName>
    </recommendedName>
</protein>
<dbReference type="AlphaFoldDB" id="A0A3D8RIA6"/>
<feature type="domain" description="Agd3 C-terminal" evidence="3">
    <location>
        <begin position="744"/>
        <end position="805"/>
    </location>
</feature>
<evidence type="ECO:0000313" key="5">
    <source>
        <dbReference type="Proteomes" id="UP000256328"/>
    </source>
</evidence>
<organism evidence="4 5">
    <name type="scientific">Coleophoma crateriformis</name>
    <dbReference type="NCBI Taxonomy" id="565419"/>
    <lineage>
        <taxon>Eukaryota</taxon>
        <taxon>Fungi</taxon>
        <taxon>Dikarya</taxon>
        <taxon>Ascomycota</taxon>
        <taxon>Pezizomycotina</taxon>
        <taxon>Leotiomycetes</taxon>
        <taxon>Helotiales</taxon>
        <taxon>Dermateaceae</taxon>
        <taxon>Coleophoma</taxon>
    </lineage>
</organism>
<feature type="domain" description="Agd3 CBM87" evidence="2">
    <location>
        <begin position="144"/>
        <end position="355"/>
    </location>
</feature>
<dbReference type="Proteomes" id="UP000256328">
    <property type="component" value="Unassembled WGS sequence"/>
</dbReference>
<evidence type="ECO:0000259" key="1">
    <source>
        <dbReference type="Pfam" id="PF25115"/>
    </source>
</evidence>
<accession>A0A3D8RIA6</accession>
<evidence type="ECO:0000259" key="3">
    <source>
        <dbReference type="Pfam" id="PF25117"/>
    </source>
</evidence>
<name>A0A3D8RIA6_9HELO</name>
<proteinExistence type="predicted"/>
<dbReference type="Pfam" id="PF25117">
    <property type="entry name" value="Agd3_C"/>
    <property type="match status" value="1"/>
</dbReference>
<dbReference type="InterPro" id="IPR056825">
    <property type="entry name" value="Agd3_C"/>
</dbReference>
<dbReference type="InterPro" id="IPR056826">
    <property type="entry name" value="Agd3_CE"/>
</dbReference>
<dbReference type="InterPro" id="IPR050788">
    <property type="entry name" value="Yeast_SRP1/TIP1_CWP"/>
</dbReference>
<evidence type="ECO:0008006" key="6">
    <source>
        <dbReference type="Google" id="ProtNLM"/>
    </source>
</evidence>
<dbReference type="EMBL" id="PDLN01000010">
    <property type="protein sequence ID" value="RDW73624.1"/>
    <property type="molecule type" value="Genomic_DNA"/>
</dbReference>
<dbReference type="PANTHER" id="PTHR31002">
    <property type="entry name" value="SERIPAUPERIN"/>
    <property type="match status" value="1"/>
</dbReference>